<gene>
    <name evidence="2" type="ORF">Bpfe_025151</name>
</gene>
<keyword evidence="3" id="KW-1185">Reference proteome</keyword>
<sequence length="74" mass="8609">MPDAMNQRNKGASLTMFTACLMLASARHHVRQEKLHSKLGQVKYLDRYHRKNISPQQEAHEKRRDLSVKTCKCS</sequence>
<evidence type="ECO:0000256" key="1">
    <source>
        <dbReference type="SAM" id="MobiDB-lite"/>
    </source>
</evidence>
<proteinExistence type="predicted"/>
<reference evidence="2" key="1">
    <citation type="journal article" date="2023" name="PLoS Negl. Trop. Dis.">
        <title>A genome sequence for Biomphalaria pfeifferi, the major vector snail for the human-infecting parasite Schistosoma mansoni.</title>
        <authorList>
            <person name="Bu L."/>
            <person name="Lu L."/>
            <person name="Laidemitt M.R."/>
            <person name="Zhang S.M."/>
            <person name="Mutuku M."/>
            <person name="Mkoji G."/>
            <person name="Steinauer M."/>
            <person name="Loker E.S."/>
        </authorList>
    </citation>
    <scope>NUCLEOTIDE SEQUENCE</scope>
    <source>
        <strain evidence="2">KasaAsao</strain>
    </source>
</reference>
<organism evidence="2 3">
    <name type="scientific">Biomphalaria pfeifferi</name>
    <name type="common">Bloodfluke planorb</name>
    <name type="synonym">Freshwater snail</name>
    <dbReference type="NCBI Taxonomy" id="112525"/>
    <lineage>
        <taxon>Eukaryota</taxon>
        <taxon>Metazoa</taxon>
        <taxon>Spiralia</taxon>
        <taxon>Lophotrochozoa</taxon>
        <taxon>Mollusca</taxon>
        <taxon>Gastropoda</taxon>
        <taxon>Heterobranchia</taxon>
        <taxon>Euthyneura</taxon>
        <taxon>Panpulmonata</taxon>
        <taxon>Hygrophila</taxon>
        <taxon>Lymnaeoidea</taxon>
        <taxon>Planorbidae</taxon>
        <taxon>Biomphalaria</taxon>
    </lineage>
</organism>
<evidence type="ECO:0000313" key="2">
    <source>
        <dbReference type="EMBL" id="KAK0045425.1"/>
    </source>
</evidence>
<dbReference type="AlphaFoldDB" id="A0AAD8EZ69"/>
<dbReference type="Proteomes" id="UP001233172">
    <property type="component" value="Unassembled WGS sequence"/>
</dbReference>
<comment type="caution">
    <text evidence="2">The sequence shown here is derived from an EMBL/GenBank/DDBJ whole genome shotgun (WGS) entry which is preliminary data.</text>
</comment>
<dbReference type="EMBL" id="JASAOG010000181">
    <property type="protein sequence ID" value="KAK0045425.1"/>
    <property type="molecule type" value="Genomic_DNA"/>
</dbReference>
<feature type="compositionally biased region" description="Basic and acidic residues" evidence="1">
    <location>
        <begin position="58"/>
        <end position="67"/>
    </location>
</feature>
<feature type="region of interest" description="Disordered" evidence="1">
    <location>
        <begin position="51"/>
        <end position="74"/>
    </location>
</feature>
<reference evidence="2" key="2">
    <citation type="submission" date="2023-04" db="EMBL/GenBank/DDBJ databases">
        <authorList>
            <person name="Bu L."/>
            <person name="Lu L."/>
            <person name="Laidemitt M.R."/>
            <person name="Zhang S.M."/>
            <person name="Mutuku M."/>
            <person name="Mkoji G."/>
            <person name="Steinauer M."/>
            <person name="Loker E.S."/>
        </authorList>
    </citation>
    <scope>NUCLEOTIDE SEQUENCE</scope>
    <source>
        <strain evidence="2">KasaAsao</strain>
        <tissue evidence="2">Whole Snail</tissue>
    </source>
</reference>
<protein>
    <submittedName>
        <fullName evidence="2">Uncharacterized protein</fullName>
    </submittedName>
</protein>
<name>A0AAD8EZ69_BIOPF</name>
<accession>A0AAD8EZ69</accession>
<evidence type="ECO:0000313" key="3">
    <source>
        <dbReference type="Proteomes" id="UP001233172"/>
    </source>
</evidence>